<dbReference type="InterPro" id="IPR029055">
    <property type="entry name" value="Ntn_hydrolases_N"/>
</dbReference>
<sequence length="325" mass="36807">MSLAINTTTPEGMVLSTDSRQSYRNRKGMARIGSDNASKLFQLNKRIGVAVTGIAFLPEDGVPKNISKFIEQFKRETDTEKLDVKEVAEKLQYLFNKKYNWQEQLKKLPEQIKANLTRQGAEILEIKEEKYVVKFKFKDKNGKIGEGVGSIDRIDLLVAGYNKDGSHEVYICYIPGEIEQKRNSREKGKEYGASWIGQHDLVARIVLGWDGRIFNLKFIQDAIKNSNEEEIVKQLRQLEYSIQWGTMTLQDAIDFCTLMVQTTSAIQRFSDGITADPGDIPGVGGPVDVAVITPDKGFVWINKKKLKVGEIEVDLDKEPNLKEEK</sequence>
<dbReference type="Gene3D" id="3.60.20.10">
    <property type="entry name" value="Glutamine Phosphoribosylpyrophosphate, subunit 1, domain 1"/>
    <property type="match status" value="1"/>
</dbReference>
<comment type="caution">
    <text evidence="1">The sequence shown here is derived from an EMBL/GenBank/DDBJ whole genome shotgun (WGS) entry which is preliminary data.</text>
</comment>
<evidence type="ECO:0000313" key="2">
    <source>
        <dbReference type="Proteomes" id="UP000230324"/>
    </source>
</evidence>
<accession>A0A2M7BY88</accession>
<reference evidence="2" key="1">
    <citation type="submission" date="2017-09" db="EMBL/GenBank/DDBJ databases">
        <title>Depth-based differentiation of microbial function through sediment-hosted aquifers and enrichment of novel symbionts in the deep terrestrial subsurface.</title>
        <authorList>
            <person name="Probst A.J."/>
            <person name="Ladd B."/>
            <person name="Jarett J.K."/>
            <person name="Geller-Mcgrath D.E."/>
            <person name="Sieber C.M.K."/>
            <person name="Emerson J.B."/>
            <person name="Anantharaman K."/>
            <person name="Thomas B.C."/>
            <person name="Malmstrom R."/>
            <person name="Stieglmeier M."/>
            <person name="Klingl A."/>
            <person name="Woyke T."/>
            <person name="Ryan C.M."/>
            <person name="Banfield J.F."/>
        </authorList>
    </citation>
    <scope>NUCLEOTIDE SEQUENCE [LARGE SCALE GENOMIC DNA]</scope>
</reference>
<dbReference type="AlphaFoldDB" id="A0A2M7BY88"/>
<name>A0A2M7BY88_9BACT</name>
<protein>
    <submittedName>
        <fullName evidence="1">Uncharacterized protein</fullName>
    </submittedName>
</protein>
<dbReference type="EMBL" id="PEUV01000037">
    <property type="protein sequence ID" value="PIV12590.1"/>
    <property type="molecule type" value="Genomic_DNA"/>
</dbReference>
<gene>
    <name evidence="1" type="ORF">COS47_01750</name>
</gene>
<evidence type="ECO:0000313" key="1">
    <source>
        <dbReference type="EMBL" id="PIV12590.1"/>
    </source>
</evidence>
<organism evidence="1 2">
    <name type="scientific">Candidatus Nealsonbacteria bacterium CG03_land_8_20_14_0_80_36_12</name>
    <dbReference type="NCBI Taxonomy" id="1974701"/>
    <lineage>
        <taxon>Bacteria</taxon>
        <taxon>Candidatus Nealsoniibacteriota</taxon>
    </lineage>
</organism>
<dbReference type="Proteomes" id="UP000230324">
    <property type="component" value="Unassembled WGS sequence"/>
</dbReference>
<proteinExistence type="predicted"/>